<evidence type="ECO:0000256" key="1">
    <source>
        <dbReference type="ARBA" id="ARBA00022741"/>
    </source>
</evidence>
<accession>A0AAV1I9U0</accession>
<feature type="compositionally biased region" description="Polar residues" evidence="3">
    <location>
        <begin position="395"/>
        <end position="410"/>
    </location>
</feature>
<keyword evidence="1" id="KW-0547">Nucleotide-binding</keyword>
<dbReference type="PANTHER" id="PTHR31153">
    <property type="entry name" value="CALMODULIN CALCIUM-DEPENDENT NAD KINASE"/>
    <property type="match status" value="1"/>
</dbReference>
<gene>
    <name evidence="5" type="ORF">CVIRNUC_006255</name>
</gene>
<feature type="region of interest" description="Disordered" evidence="3">
    <location>
        <begin position="758"/>
        <end position="788"/>
    </location>
</feature>
<evidence type="ECO:0000313" key="5">
    <source>
        <dbReference type="EMBL" id="CAK0783060.1"/>
    </source>
</evidence>
<name>A0AAV1I9U0_9CHLO</name>
<dbReference type="EMBL" id="CAUYUE010000008">
    <property type="protein sequence ID" value="CAK0783060.1"/>
    <property type="molecule type" value="Genomic_DNA"/>
</dbReference>
<evidence type="ECO:0000259" key="4">
    <source>
        <dbReference type="Pfam" id="PF06414"/>
    </source>
</evidence>
<feature type="compositionally biased region" description="Basic and acidic residues" evidence="3">
    <location>
        <begin position="40"/>
        <end position="49"/>
    </location>
</feature>
<dbReference type="GO" id="GO:0016301">
    <property type="term" value="F:kinase activity"/>
    <property type="evidence" value="ECO:0007669"/>
    <property type="project" value="InterPro"/>
</dbReference>
<sequence length="788" mass="87428">MDGREQGSSFAPILASFAAGLAARELIARLCATSDSKVVKSEIEERRESNGAASSSQSSSIRAFHPIASEPTGTHPYSTACDGPMTNSFYGKHTSKELTELFGQRSHRIFDTCPSMIPSDINLPEQIFGEQISYGSPYDRPEVLDFPTYAACRFLDTSPNNPDNGDIFEALKTMSAYFLRADAHAICDCIQAFHLNDLLFSVVRLDGLFACFHEPSSDRRISADPGQALKETLDDVRKRRLTYDSAQGTAASPSREVCAVKEVVGALMHEIECILHEYLSFNWDRVEDIYDANSVYLSEDGLRCLWRSNHHLSRMHGSSSSLGTSPKSSGSYWQSNGVSSDAEDVRSSSSANGSMPHLENLETFEEYLAARKVSSSASIANLANGMAQKGAEPSTARSASLGTAEATPSRSRARAQKNWRRAKYAVTRKITQDMLGVQRRFQTLYEIFSELSRAGGGLSVKAERGPVLLLLGGGMAAGKSTVREVIGHDDFWSKVGKDAVVIEADAIKNRDVMFKHLSSNDFTKNDPMLSSYVHEYSTKAAEMLLAAAVNQQKDIVFDGTMTWSPFVEQTIAMVRDHENSYRRGPGYVVDEHDNVVERYWEIDTFAPSKPETRPYRIELVGVTCDAGLAVARGVWRKLRSGRSVPISSQLRSHRLFSENWERLAHLVDAATLYHTGSALTTFNKGGCNLNPKIIAHRSSATRGEMLVNSRSFRQFCHKAKINDNARCRGELFMEAPRQEDKVPISHEEQMSTLRKVFRAADRKERQHRRHQPKQQTAPVAVPKSSFAS</sequence>
<dbReference type="Proteomes" id="UP001314263">
    <property type="component" value="Unassembled WGS sequence"/>
</dbReference>
<dbReference type="InterPro" id="IPR027417">
    <property type="entry name" value="P-loop_NTPase"/>
</dbReference>
<dbReference type="GO" id="GO:0005524">
    <property type="term" value="F:ATP binding"/>
    <property type="evidence" value="ECO:0007669"/>
    <property type="project" value="UniProtKB-KW"/>
</dbReference>
<proteinExistence type="predicted"/>
<evidence type="ECO:0000256" key="2">
    <source>
        <dbReference type="ARBA" id="ARBA00022840"/>
    </source>
</evidence>
<feature type="compositionally biased region" description="Low complexity" evidence="3">
    <location>
        <begin position="315"/>
        <end position="331"/>
    </location>
</feature>
<feature type="region of interest" description="Disordered" evidence="3">
    <location>
        <begin position="40"/>
        <end position="61"/>
    </location>
</feature>
<reference evidence="5 6" key="1">
    <citation type="submission" date="2023-10" db="EMBL/GenBank/DDBJ databases">
        <authorList>
            <person name="Maclean D."/>
            <person name="Macfadyen A."/>
        </authorList>
    </citation>
    <scope>NUCLEOTIDE SEQUENCE [LARGE SCALE GENOMIC DNA]</scope>
</reference>
<dbReference type="AlphaFoldDB" id="A0AAV1I9U0"/>
<keyword evidence="2" id="KW-0067">ATP-binding</keyword>
<dbReference type="InterPro" id="IPR010488">
    <property type="entry name" value="Zeta_toxin_domain"/>
</dbReference>
<feature type="region of interest" description="Disordered" evidence="3">
    <location>
        <begin position="315"/>
        <end position="356"/>
    </location>
</feature>
<protein>
    <recommendedName>
        <fullName evidence="4">Zeta toxin domain-containing protein</fullName>
    </recommendedName>
</protein>
<feature type="domain" description="Zeta toxin" evidence="4">
    <location>
        <begin position="462"/>
        <end position="570"/>
    </location>
</feature>
<feature type="region of interest" description="Disordered" evidence="3">
    <location>
        <begin position="386"/>
        <end position="416"/>
    </location>
</feature>
<evidence type="ECO:0000256" key="3">
    <source>
        <dbReference type="SAM" id="MobiDB-lite"/>
    </source>
</evidence>
<evidence type="ECO:0000313" key="6">
    <source>
        <dbReference type="Proteomes" id="UP001314263"/>
    </source>
</evidence>
<dbReference type="PANTHER" id="PTHR31153:SF1">
    <property type="entry name" value="CALMODULIN CALCIUM-DEPENDENT NAD KINASE"/>
    <property type="match status" value="1"/>
</dbReference>
<dbReference type="Gene3D" id="3.40.50.300">
    <property type="entry name" value="P-loop containing nucleotide triphosphate hydrolases"/>
    <property type="match status" value="1"/>
</dbReference>
<dbReference type="Pfam" id="PF06414">
    <property type="entry name" value="Zeta_toxin"/>
    <property type="match status" value="1"/>
</dbReference>
<dbReference type="InterPro" id="IPR044802">
    <property type="entry name" value="NADKc-like"/>
</dbReference>
<comment type="caution">
    <text evidence="5">The sequence shown here is derived from an EMBL/GenBank/DDBJ whole genome shotgun (WGS) entry which is preliminary data.</text>
</comment>
<organism evidence="5 6">
    <name type="scientific">Coccomyxa viridis</name>
    <dbReference type="NCBI Taxonomy" id="1274662"/>
    <lineage>
        <taxon>Eukaryota</taxon>
        <taxon>Viridiplantae</taxon>
        <taxon>Chlorophyta</taxon>
        <taxon>core chlorophytes</taxon>
        <taxon>Trebouxiophyceae</taxon>
        <taxon>Trebouxiophyceae incertae sedis</taxon>
        <taxon>Coccomyxaceae</taxon>
        <taxon>Coccomyxa</taxon>
    </lineage>
</organism>
<keyword evidence="6" id="KW-1185">Reference proteome</keyword>